<gene>
    <name evidence="2" type="primary">ORF59</name>
</gene>
<feature type="region of interest" description="Disordered" evidence="1">
    <location>
        <begin position="355"/>
        <end position="396"/>
    </location>
</feature>
<accession>A0A889IWC6</accession>
<evidence type="ECO:0000256" key="1">
    <source>
        <dbReference type="SAM" id="MobiDB-lite"/>
    </source>
</evidence>
<reference evidence="2" key="1">
    <citation type="submission" date="2019-10" db="EMBL/GenBank/DDBJ databases">
        <title>Otarine herpesvirus 4 in Northern fur seal genital swab.</title>
        <authorList>
            <person name="Deming A.C."/>
            <person name="Wellehan J.F.X."/>
            <person name="Gulland F.M.D."/>
        </authorList>
    </citation>
    <scope>NUCLEOTIDE SEQUENCE</scope>
    <source>
        <strain evidence="2">Cu11-001</strain>
    </source>
</reference>
<feature type="region of interest" description="Disordered" evidence="1">
    <location>
        <begin position="427"/>
        <end position="470"/>
    </location>
</feature>
<evidence type="ECO:0000313" key="2">
    <source>
        <dbReference type="EMBL" id="QRE02539.1"/>
    </source>
</evidence>
<dbReference type="Gene3D" id="3.70.10.10">
    <property type="match status" value="1"/>
</dbReference>
<name>A0A889IWC6_9GAMA</name>
<organism evidence="2">
    <name type="scientific">Otarine gammaherpesvirus 4</name>
    <dbReference type="NCBI Taxonomy" id="2801541"/>
    <lineage>
        <taxon>Viruses</taxon>
        <taxon>Duplodnaviria</taxon>
        <taxon>Heunggongvirae</taxon>
        <taxon>Peploviricota</taxon>
        <taxon>Herviviricetes</taxon>
        <taxon>Herpesvirales</taxon>
        <taxon>Orthoherpesviridae</taxon>
        <taxon>Gammaherpesvirinae</taxon>
    </lineage>
</organism>
<dbReference type="InterPro" id="IPR007013">
    <property type="entry name" value="DNA_pol_proc_fac_herpes"/>
</dbReference>
<dbReference type="Pfam" id="PF04929">
    <property type="entry name" value="Herpes_DNAp_acc"/>
    <property type="match status" value="1"/>
</dbReference>
<dbReference type="EMBL" id="MN545487">
    <property type="protein sequence ID" value="QRE02539.1"/>
    <property type="molecule type" value="Genomic_DNA"/>
</dbReference>
<protein>
    <submittedName>
        <fullName evidence="2">DNA polymerase processivity subunit</fullName>
    </submittedName>
</protein>
<feature type="compositionally biased region" description="Basic residues" evidence="1">
    <location>
        <begin position="447"/>
        <end position="463"/>
    </location>
</feature>
<sequence>MLSAIVTAQLHSANRPRAIKHRSSYLQPAISKYLISVLQQFGSSYLAVFNHRVAVCNMEFTHVGELNPCVFASSLKVYEHLKQHLRRGMVQVARSIDGNYGITFVSGLGDAGLLSLKLPHAFKTFNATQEDRTTALSFRNQSYGNTYVHSRELFGNNIKSIQLKFYRRQTEPCPEFIETIIAYGNHVTTTQHKSLLEPFVPPVDGQLDNSAVHAKVMLSIKTTAMLIQWLRRIKDKSSQAVRVTVNNTLPVVVLAIGNESKTLEFKPVDGEPHAAFNEVDKAYDAGVVVQDCTAVVSIESLLLALSACKIPGVCVPALKWYISDVLEVCGIQLKSNKLRDSAVSAVLLTVNSNSENEAPACDDGNQNTTPQSPSPPHTPTTPTQDKEGDPNYAFDGEVYPQSSLCNEIVDTPTTTRKDDLKRDQVARAAVRPGDGGQAHQQTSTEAHKRKTCERSGRNTKKQRLTFNPML</sequence>
<proteinExistence type="predicted"/>